<feature type="transmembrane region" description="Helical" evidence="3">
    <location>
        <begin position="720"/>
        <end position="738"/>
    </location>
</feature>
<feature type="region of interest" description="Disordered" evidence="2">
    <location>
        <begin position="1"/>
        <end position="122"/>
    </location>
</feature>
<organism evidence="5 6">
    <name type="scientific">Neodothiora populina</name>
    <dbReference type="NCBI Taxonomy" id="2781224"/>
    <lineage>
        <taxon>Eukaryota</taxon>
        <taxon>Fungi</taxon>
        <taxon>Dikarya</taxon>
        <taxon>Ascomycota</taxon>
        <taxon>Pezizomycotina</taxon>
        <taxon>Dothideomycetes</taxon>
        <taxon>Dothideomycetidae</taxon>
        <taxon>Dothideales</taxon>
        <taxon>Dothioraceae</taxon>
        <taxon>Neodothiora</taxon>
    </lineage>
</organism>
<dbReference type="InterPro" id="IPR051361">
    <property type="entry name" value="ThrE/Ser_Exporter"/>
</dbReference>
<evidence type="ECO:0000313" key="6">
    <source>
        <dbReference type="Proteomes" id="UP001562354"/>
    </source>
</evidence>
<feature type="compositionally biased region" description="Polar residues" evidence="2">
    <location>
        <begin position="262"/>
        <end position="274"/>
    </location>
</feature>
<feature type="compositionally biased region" description="Basic and acidic residues" evidence="2">
    <location>
        <begin position="357"/>
        <end position="369"/>
    </location>
</feature>
<feature type="transmembrane region" description="Helical" evidence="3">
    <location>
        <begin position="630"/>
        <end position="654"/>
    </location>
</feature>
<feature type="domain" description="Threonine/serine exporter-like N-terminal" evidence="4">
    <location>
        <begin position="407"/>
        <end position="650"/>
    </location>
</feature>
<evidence type="ECO:0000256" key="2">
    <source>
        <dbReference type="SAM" id="MobiDB-lite"/>
    </source>
</evidence>
<feature type="compositionally biased region" description="Polar residues" evidence="2">
    <location>
        <begin position="286"/>
        <end position="299"/>
    </location>
</feature>
<evidence type="ECO:0000313" key="5">
    <source>
        <dbReference type="EMBL" id="KAL1297279.1"/>
    </source>
</evidence>
<keyword evidence="6" id="KW-1185">Reference proteome</keyword>
<evidence type="ECO:0000259" key="4">
    <source>
        <dbReference type="Pfam" id="PF06738"/>
    </source>
</evidence>
<dbReference type="InterPro" id="IPR010619">
    <property type="entry name" value="ThrE-like_N"/>
</dbReference>
<evidence type="ECO:0000256" key="3">
    <source>
        <dbReference type="SAM" id="Phobius"/>
    </source>
</evidence>
<keyword evidence="3" id="KW-0812">Transmembrane</keyword>
<name>A0ABR3P4Q1_9PEZI</name>
<feature type="compositionally biased region" description="Basic and acidic residues" evidence="2">
    <location>
        <begin position="134"/>
        <end position="149"/>
    </location>
</feature>
<keyword evidence="3" id="KW-0472">Membrane</keyword>
<gene>
    <name evidence="5" type="ORF">AAFC00_004834</name>
</gene>
<dbReference type="EMBL" id="JBFMKM010000016">
    <property type="protein sequence ID" value="KAL1297279.1"/>
    <property type="molecule type" value="Genomic_DNA"/>
</dbReference>
<dbReference type="Proteomes" id="UP001562354">
    <property type="component" value="Unassembled WGS sequence"/>
</dbReference>
<feature type="transmembrane region" description="Helical" evidence="3">
    <location>
        <begin position="872"/>
        <end position="895"/>
    </location>
</feature>
<feature type="transmembrane region" description="Helical" evidence="3">
    <location>
        <begin position="669"/>
        <end position="688"/>
    </location>
</feature>
<feature type="transmembrane region" description="Helical" evidence="3">
    <location>
        <begin position="806"/>
        <end position="823"/>
    </location>
</feature>
<dbReference type="PANTHER" id="PTHR31082:SF4">
    <property type="entry name" value="PHEROMONE-REGULATED MEMBRANE PROTEIN 10"/>
    <property type="match status" value="1"/>
</dbReference>
<feature type="region of interest" description="Disordered" evidence="2">
    <location>
        <begin position="357"/>
        <end position="385"/>
    </location>
</feature>
<reference evidence="5 6" key="1">
    <citation type="submission" date="2024-07" db="EMBL/GenBank/DDBJ databases">
        <title>Draft sequence of the Neodothiora populina.</title>
        <authorList>
            <person name="Drown D.D."/>
            <person name="Schuette U.S."/>
            <person name="Buechlein A.B."/>
            <person name="Rusch D.R."/>
            <person name="Winton L.W."/>
            <person name="Adams G.A."/>
        </authorList>
    </citation>
    <scope>NUCLEOTIDE SEQUENCE [LARGE SCALE GENOMIC DNA]</scope>
    <source>
        <strain evidence="5 6">CPC 39397</strain>
    </source>
</reference>
<keyword evidence="3" id="KW-1133">Transmembrane helix</keyword>
<accession>A0ABR3P4Q1</accession>
<dbReference type="Pfam" id="PF06738">
    <property type="entry name" value="ThrE"/>
    <property type="match status" value="1"/>
</dbReference>
<feature type="region of interest" description="Disordered" evidence="2">
    <location>
        <begin position="260"/>
        <end position="335"/>
    </location>
</feature>
<feature type="compositionally biased region" description="Polar residues" evidence="2">
    <location>
        <begin position="317"/>
        <end position="335"/>
    </location>
</feature>
<comment type="similarity">
    <text evidence="1">Belongs to the ThrE exporter (TC 2.A.79) family.</text>
</comment>
<sequence length="907" mass="98832">MESNTPPKKKRVGFTPDQSEPARKERPIGIILPARHTLSPPDLSPTVYSPTESFMGTGDHSRSNSNDALIPSDSRPDPGRAHLPHVSAEVTDQIRAAFTSNPVPKPRPVLRRGDSVSSLTPDYLDTVQDMRAREAHERGKRLEHDERVRSAPTSRRPSPNRRLRPSFLASDIPLEEIAVHSDDEEEATFPKSDALHKEVHRLVQLHTNKASHVLHHDQGAESSGHASGAVTPIEDKRNFDMYVPKPDRYRGGVLGSLLKLYNDQSGSPRGSRSPNMPRGAHHRLGSSFSGWDSGATTPAASPPGSGASTPIGGRSARSWTSPFKHQHGNSSTSSLAHLVSGSLAGASPVMGLGEQVSERLRQQQAEKKRPNMKRRSSSNMFGRHSRPRLEDEIRITIHIAETIARQRYLLKLCKALMQYGAPTHRLEEYMKMSARVLEIDAQFLYIPGSMIMSFDDQSTHTTEVKLVKVAQGLDLGKLADTHEVYKEVVHDRLGVEEATKRLEEVMKKPNKHNKWALIPVYGLASAAVGPFAFNARAIDLPIAFFLGCIVGFLQLIVTPRSDLYANVFEVGAAVITSFLARAFGSIAGGNVFCFSALAQSSIALILPGYTVLCASLELQSRSLVAGSVRMVYAIIYTLFLGFGITIGTAIYGIFDKNASSETTCKNPIGHHYFFIAVPIFSMCLIVINQAKWRQAPIMLIIAFGGYIVNFYSSLRFAGNTQVSNTLGALAIGVMANVYSRMGSRMENKCLDIWEDRLRPIWHRVLRAFRGNRSRNNPSIKLETPDAETGIIGDGESAMFIRHTRKVGYGLAAAAMLPAIFVQVPSGLAVSGSLVSGIAAANQISGNATNGTTVVNSTDPVVAGSLNNIAFNVGYSVIQVAIGITVGLFLSAIVVYPMGKRRSGLFSF</sequence>
<proteinExistence type="inferred from homology"/>
<feature type="transmembrane region" description="Helical" evidence="3">
    <location>
        <begin position="563"/>
        <end position="584"/>
    </location>
</feature>
<dbReference type="RefSeq" id="XP_069196961.1">
    <property type="nucleotide sequence ID" value="XM_069344531.1"/>
</dbReference>
<protein>
    <recommendedName>
        <fullName evidence="4">Threonine/serine exporter-like N-terminal domain-containing protein</fullName>
    </recommendedName>
</protein>
<feature type="transmembrane region" description="Helical" evidence="3">
    <location>
        <begin position="538"/>
        <end position="556"/>
    </location>
</feature>
<dbReference type="GeneID" id="95978534"/>
<feature type="transmembrane region" description="Helical" evidence="3">
    <location>
        <begin position="695"/>
        <end position="714"/>
    </location>
</feature>
<comment type="caution">
    <text evidence="5">The sequence shown here is derived from an EMBL/GenBank/DDBJ whole genome shotgun (WGS) entry which is preliminary data.</text>
</comment>
<evidence type="ECO:0000256" key="1">
    <source>
        <dbReference type="ARBA" id="ARBA00034125"/>
    </source>
</evidence>
<feature type="region of interest" description="Disordered" evidence="2">
    <location>
        <begin position="134"/>
        <end position="165"/>
    </location>
</feature>
<dbReference type="PANTHER" id="PTHR31082">
    <property type="entry name" value="PHEROMONE-REGULATED MEMBRANE PROTEIN 10"/>
    <property type="match status" value="1"/>
</dbReference>
<feature type="transmembrane region" description="Helical" evidence="3">
    <location>
        <begin position="596"/>
        <end position="618"/>
    </location>
</feature>